<dbReference type="EMBL" id="CP115965">
    <property type="protein sequence ID" value="WZW97903.1"/>
    <property type="molecule type" value="Genomic_DNA"/>
</dbReference>
<evidence type="ECO:0000313" key="2">
    <source>
        <dbReference type="Proteomes" id="UP001434337"/>
    </source>
</evidence>
<sequence>MCRPVPCKRCGKTTWAGCGQHVDAVRASVPAGEWCGGHADDPAARKGLFARLTGR</sequence>
<keyword evidence="2" id="KW-1185">Reference proteome</keyword>
<gene>
    <name evidence="1" type="ORF">PCC79_13530</name>
</gene>
<proteinExistence type="predicted"/>
<organism evidence="1 2">
    <name type="scientific">Propioniciclava soli</name>
    <dbReference type="NCBI Taxonomy" id="2775081"/>
    <lineage>
        <taxon>Bacteria</taxon>
        <taxon>Bacillati</taxon>
        <taxon>Actinomycetota</taxon>
        <taxon>Actinomycetes</taxon>
        <taxon>Propionibacteriales</taxon>
        <taxon>Propionibacteriaceae</taxon>
        <taxon>Propioniciclava</taxon>
    </lineage>
</organism>
<dbReference type="PANTHER" id="PTHR34724:SF2">
    <property type="entry name" value="OS12G0596101 PROTEIN"/>
    <property type="match status" value="1"/>
</dbReference>
<dbReference type="RefSeq" id="WP_232548390.1">
    <property type="nucleotide sequence ID" value="NZ_CP115965.1"/>
</dbReference>
<dbReference type="PANTHER" id="PTHR34724">
    <property type="entry name" value="OS12G0596101 PROTEIN"/>
    <property type="match status" value="1"/>
</dbReference>
<accession>A0ABZ3C601</accession>
<dbReference type="Proteomes" id="UP001434337">
    <property type="component" value="Chromosome"/>
</dbReference>
<reference evidence="1 2" key="1">
    <citation type="journal article" date="2023" name="Environ Microbiome">
        <title>A coral-associated actinobacterium mitigates coral bleaching under heat stress.</title>
        <authorList>
            <person name="Li J."/>
            <person name="Zou Y."/>
            <person name="Li Q."/>
            <person name="Zhang J."/>
            <person name="Bourne D.G."/>
            <person name="Lyu Y."/>
            <person name="Liu C."/>
            <person name="Zhang S."/>
        </authorList>
    </citation>
    <scope>NUCLEOTIDE SEQUENCE [LARGE SCALE GENOMIC DNA]</scope>
    <source>
        <strain evidence="1 2">SCSIO 13291</strain>
    </source>
</reference>
<evidence type="ECO:0000313" key="1">
    <source>
        <dbReference type="EMBL" id="WZW97903.1"/>
    </source>
</evidence>
<protein>
    <submittedName>
        <fullName evidence="1">Uncharacterized protein</fullName>
    </submittedName>
</protein>
<name>A0ABZ3C601_9ACTN</name>